<keyword evidence="1" id="KW-0812">Transmembrane</keyword>
<keyword evidence="3" id="KW-1185">Reference proteome</keyword>
<reference evidence="2" key="1">
    <citation type="journal article" date="2015" name="ISME J.">
        <title>Draft Genome Sequence of Streptomyces incarnatus NRRL8089, which Produces the Nucleoside Antibiotic Sinefungin.</title>
        <authorList>
            <person name="Oshima K."/>
            <person name="Hattori M."/>
            <person name="Shimizu H."/>
            <person name="Fukuda K."/>
            <person name="Nemoto M."/>
            <person name="Inagaki K."/>
            <person name="Tamura T."/>
        </authorList>
    </citation>
    <scope>NUCLEOTIDE SEQUENCE</scope>
    <source>
        <strain evidence="2">FACHB-1375</strain>
    </source>
</reference>
<evidence type="ECO:0000313" key="3">
    <source>
        <dbReference type="Proteomes" id="UP000641646"/>
    </source>
</evidence>
<proteinExistence type="predicted"/>
<dbReference type="Proteomes" id="UP000641646">
    <property type="component" value="Unassembled WGS sequence"/>
</dbReference>
<feature type="transmembrane region" description="Helical" evidence="1">
    <location>
        <begin position="41"/>
        <end position="62"/>
    </location>
</feature>
<comment type="caution">
    <text evidence="2">The sequence shown here is derived from an EMBL/GenBank/DDBJ whole genome shotgun (WGS) entry which is preliminary data.</text>
</comment>
<keyword evidence="1" id="KW-0472">Membrane</keyword>
<dbReference type="AlphaFoldDB" id="A0A926VJ45"/>
<evidence type="ECO:0000256" key="1">
    <source>
        <dbReference type="SAM" id="Phobius"/>
    </source>
</evidence>
<dbReference type="RefSeq" id="WP_190471510.1">
    <property type="nucleotide sequence ID" value="NZ_JACJPW010000091.1"/>
</dbReference>
<keyword evidence="1" id="KW-1133">Transmembrane helix</keyword>
<organism evidence="2 3">
    <name type="scientific">Aerosakkonema funiforme FACHB-1375</name>
    <dbReference type="NCBI Taxonomy" id="2949571"/>
    <lineage>
        <taxon>Bacteria</taxon>
        <taxon>Bacillati</taxon>
        <taxon>Cyanobacteriota</taxon>
        <taxon>Cyanophyceae</taxon>
        <taxon>Oscillatoriophycideae</taxon>
        <taxon>Aerosakkonematales</taxon>
        <taxon>Aerosakkonemataceae</taxon>
        <taxon>Aerosakkonema</taxon>
    </lineage>
</organism>
<reference evidence="2" key="2">
    <citation type="submission" date="2020-08" db="EMBL/GenBank/DDBJ databases">
        <authorList>
            <person name="Chen M."/>
            <person name="Teng W."/>
            <person name="Zhao L."/>
            <person name="Hu C."/>
            <person name="Zhou Y."/>
            <person name="Han B."/>
            <person name="Song L."/>
            <person name="Shu W."/>
        </authorList>
    </citation>
    <scope>NUCLEOTIDE SEQUENCE</scope>
    <source>
        <strain evidence="2">FACHB-1375</strain>
    </source>
</reference>
<name>A0A926VJ45_9CYAN</name>
<protein>
    <submittedName>
        <fullName evidence="2">Uncharacterized protein</fullName>
    </submittedName>
</protein>
<sequence length="70" mass="8160">MPSFLANQSAIAHQAYDDLMTMLMQLYPKRLDEILHQHLEFSLAINLSECYLFVVFIVVSYLNQNSECFT</sequence>
<dbReference type="EMBL" id="JACJPW010000091">
    <property type="protein sequence ID" value="MBD2184665.1"/>
    <property type="molecule type" value="Genomic_DNA"/>
</dbReference>
<gene>
    <name evidence="2" type="ORF">H6G03_26950</name>
</gene>
<accession>A0A926VJ45</accession>
<evidence type="ECO:0000313" key="2">
    <source>
        <dbReference type="EMBL" id="MBD2184665.1"/>
    </source>
</evidence>